<sequence>MKLLDEKMYDLLAVDFFTQEYINTLPPTGLPPYKLMLKVKTIVMLIRNLCVTNRVGCSCYDNQQKSRTEV</sequence>
<dbReference type="AlphaFoldDB" id="A0A443QHI5"/>
<keyword evidence="2" id="KW-0347">Helicase</keyword>
<feature type="domain" description="DNA helicase Pif1-like 2B" evidence="1">
    <location>
        <begin position="20"/>
        <end position="51"/>
    </location>
</feature>
<evidence type="ECO:0000313" key="2">
    <source>
        <dbReference type="EMBL" id="RWS02468.1"/>
    </source>
</evidence>
<protein>
    <submittedName>
        <fullName evidence="2">ATP-dependent DNA helicase PIF1-like protein</fullName>
    </submittedName>
</protein>
<dbReference type="InterPro" id="IPR049163">
    <property type="entry name" value="Pif1-like_2B_dom"/>
</dbReference>
<proteinExistence type="predicted"/>
<gene>
    <name evidence="2" type="ORF">B4U80_01304</name>
</gene>
<dbReference type="VEuPathDB" id="VectorBase:LDEU014334"/>
<keyword evidence="2" id="KW-0067">ATP-binding</keyword>
<accession>A0A443QHI5</accession>
<keyword evidence="2" id="KW-0547">Nucleotide-binding</keyword>
<dbReference type="Proteomes" id="UP000288716">
    <property type="component" value="Unassembled WGS sequence"/>
</dbReference>
<dbReference type="Pfam" id="PF21530">
    <property type="entry name" value="Pif1_2B_dom"/>
    <property type="match status" value="1"/>
</dbReference>
<comment type="caution">
    <text evidence="2">The sequence shown here is derived from an EMBL/GenBank/DDBJ whole genome shotgun (WGS) entry which is preliminary data.</text>
</comment>
<dbReference type="OrthoDB" id="272985at2759"/>
<reference evidence="2 3" key="1">
    <citation type="journal article" date="2018" name="Gigascience">
        <title>Genomes of trombidid mites reveal novel predicted allergens and laterally-transferred genes associated with secondary metabolism.</title>
        <authorList>
            <person name="Dong X."/>
            <person name="Chaisiri K."/>
            <person name="Xia D."/>
            <person name="Armstrong S.D."/>
            <person name="Fang Y."/>
            <person name="Donnelly M.J."/>
            <person name="Kadowaki T."/>
            <person name="McGarry J.W."/>
            <person name="Darby A.C."/>
            <person name="Makepeace B.L."/>
        </authorList>
    </citation>
    <scope>NUCLEOTIDE SEQUENCE [LARGE SCALE GENOMIC DNA]</scope>
    <source>
        <strain evidence="2">UoL-UT</strain>
    </source>
</reference>
<evidence type="ECO:0000313" key="3">
    <source>
        <dbReference type="Proteomes" id="UP000288716"/>
    </source>
</evidence>
<organism evidence="2 3">
    <name type="scientific">Leptotrombidium deliense</name>
    <dbReference type="NCBI Taxonomy" id="299467"/>
    <lineage>
        <taxon>Eukaryota</taxon>
        <taxon>Metazoa</taxon>
        <taxon>Ecdysozoa</taxon>
        <taxon>Arthropoda</taxon>
        <taxon>Chelicerata</taxon>
        <taxon>Arachnida</taxon>
        <taxon>Acari</taxon>
        <taxon>Acariformes</taxon>
        <taxon>Trombidiformes</taxon>
        <taxon>Prostigmata</taxon>
        <taxon>Anystina</taxon>
        <taxon>Parasitengona</taxon>
        <taxon>Trombiculoidea</taxon>
        <taxon>Trombiculidae</taxon>
        <taxon>Leptotrombidium</taxon>
    </lineage>
</organism>
<dbReference type="GO" id="GO:0004386">
    <property type="term" value="F:helicase activity"/>
    <property type="evidence" value="ECO:0007669"/>
    <property type="project" value="UniProtKB-KW"/>
</dbReference>
<keyword evidence="2" id="KW-0378">Hydrolase</keyword>
<name>A0A443QHI5_9ACAR</name>
<dbReference type="EMBL" id="NCKV01055991">
    <property type="protein sequence ID" value="RWS02468.1"/>
    <property type="molecule type" value="Genomic_DNA"/>
</dbReference>
<evidence type="ECO:0000259" key="1">
    <source>
        <dbReference type="Pfam" id="PF21530"/>
    </source>
</evidence>
<keyword evidence="3" id="KW-1185">Reference proteome</keyword>